<gene>
    <name evidence="12" type="primary">gb12397</name>
    <name evidence="12" type="ORF">PR202_gb12397</name>
</gene>
<dbReference type="SUPFAM" id="SSF56112">
    <property type="entry name" value="Protein kinase-like (PK-like)"/>
    <property type="match status" value="1"/>
</dbReference>
<dbReference type="InterPro" id="IPR000719">
    <property type="entry name" value="Prot_kinase_dom"/>
</dbReference>
<protein>
    <recommendedName>
        <fullName evidence="11">Protein kinase domain-containing protein</fullName>
    </recommendedName>
</protein>
<dbReference type="PANTHER" id="PTHR27005">
    <property type="entry name" value="WALL-ASSOCIATED RECEPTOR KINASE-LIKE 21"/>
    <property type="match status" value="1"/>
</dbReference>
<comment type="caution">
    <text evidence="12">The sequence shown here is derived from an EMBL/GenBank/DDBJ whole genome shotgun (WGS) entry which is preliminary data.</text>
</comment>
<evidence type="ECO:0000256" key="5">
    <source>
        <dbReference type="ARBA" id="ARBA00022777"/>
    </source>
</evidence>
<dbReference type="PROSITE" id="PS00108">
    <property type="entry name" value="PROTEIN_KINASE_ST"/>
    <property type="match status" value="1"/>
</dbReference>
<organism evidence="12 13">
    <name type="scientific">Eleusine coracana subsp. coracana</name>
    <dbReference type="NCBI Taxonomy" id="191504"/>
    <lineage>
        <taxon>Eukaryota</taxon>
        <taxon>Viridiplantae</taxon>
        <taxon>Streptophyta</taxon>
        <taxon>Embryophyta</taxon>
        <taxon>Tracheophyta</taxon>
        <taxon>Spermatophyta</taxon>
        <taxon>Magnoliopsida</taxon>
        <taxon>Liliopsida</taxon>
        <taxon>Poales</taxon>
        <taxon>Poaceae</taxon>
        <taxon>PACMAD clade</taxon>
        <taxon>Chloridoideae</taxon>
        <taxon>Cynodonteae</taxon>
        <taxon>Eleusininae</taxon>
        <taxon>Eleusine</taxon>
    </lineage>
</organism>
<dbReference type="Gene3D" id="1.10.510.10">
    <property type="entry name" value="Transferase(Phosphotransferase) domain 1"/>
    <property type="match status" value="1"/>
</dbReference>
<dbReference type="PROSITE" id="PS00107">
    <property type="entry name" value="PROTEIN_KINASE_ATP"/>
    <property type="match status" value="1"/>
</dbReference>
<dbReference type="GO" id="GO:0005524">
    <property type="term" value="F:ATP binding"/>
    <property type="evidence" value="ECO:0007669"/>
    <property type="project" value="UniProtKB-UniRule"/>
</dbReference>
<keyword evidence="13" id="KW-1185">Reference proteome</keyword>
<dbReference type="Pfam" id="PF13947">
    <property type="entry name" value="GUB_WAK_bind"/>
    <property type="match status" value="1"/>
</dbReference>
<dbReference type="InterPro" id="IPR045274">
    <property type="entry name" value="WAK-like"/>
</dbReference>
<feature type="binding site" evidence="9">
    <location>
        <position position="398"/>
    </location>
    <ligand>
        <name>ATP</name>
        <dbReference type="ChEBI" id="CHEBI:30616"/>
    </ligand>
</feature>
<dbReference type="GO" id="GO:0004674">
    <property type="term" value="F:protein serine/threonine kinase activity"/>
    <property type="evidence" value="ECO:0007669"/>
    <property type="project" value="TreeGrafter"/>
</dbReference>
<keyword evidence="6 9" id="KW-0067">ATP-binding</keyword>
<dbReference type="InterPro" id="IPR008271">
    <property type="entry name" value="Ser/Thr_kinase_AS"/>
</dbReference>
<dbReference type="Gene3D" id="3.30.200.20">
    <property type="entry name" value="Phosphorylase Kinase, domain 1"/>
    <property type="match status" value="1"/>
</dbReference>
<reference evidence="12" key="2">
    <citation type="submission" date="2021-12" db="EMBL/GenBank/DDBJ databases">
        <title>Resequencing data analysis of finger millet.</title>
        <authorList>
            <person name="Hatakeyama M."/>
            <person name="Aluri S."/>
            <person name="Balachadran M.T."/>
            <person name="Sivarajan S.R."/>
            <person name="Poveda L."/>
            <person name="Shimizu-Inatsugi R."/>
            <person name="Schlapbach R."/>
            <person name="Sreeman S.M."/>
            <person name="Shimizu K.K."/>
        </authorList>
    </citation>
    <scope>NUCLEOTIDE SEQUENCE</scope>
</reference>
<dbReference type="AlphaFoldDB" id="A0AAV5EMP7"/>
<name>A0AAV5EMP7_ELECO</name>
<evidence type="ECO:0000256" key="1">
    <source>
        <dbReference type="ARBA" id="ARBA00004479"/>
    </source>
</evidence>
<comment type="subcellular location">
    <subcellularLocation>
        <location evidence="1">Membrane</location>
        <topology evidence="1">Single-pass type I membrane protein</topology>
    </subcellularLocation>
</comment>
<dbReference type="GO" id="GO:0007166">
    <property type="term" value="P:cell surface receptor signaling pathway"/>
    <property type="evidence" value="ECO:0007669"/>
    <property type="project" value="InterPro"/>
</dbReference>
<evidence type="ECO:0000313" key="13">
    <source>
        <dbReference type="Proteomes" id="UP001054889"/>
    </source>
</evidence>
<dbReference type="InterPro" id="IPR025287">
    <property type="entry name" value="WAK_GUB"/>
</dbReference>
<evidence type="ECO:0000256" key="6">
    <source>
        <dbReference type="ARBA" id="ARBA00022840"/>
    </source>
</evidence>
<reference evidence="12" key="1">
    <citation type="journal article" date="2018" name="DNA Res.">
        <title>Multiple hybrid de novo genome assembly of finger millet, an orphan allotetraploid crop.</title>
        <authorList>
            <person name="Hatakeyama M."/>
            <person name="Aluri S."/>
            <person name="Balachadran M.T."/>
            <person name="Sivarajan S.R."/>
            <person name="Patrignani A."/>
            <person name="Gruter S."/>
            <person name="Poveda L."/>
            <person name="Shimizu-Inatsugi R."/>
            <person name="Baeten J."/>
            <person name="Francoijs K.J."/>
            <person name="Nataraja K.N."/>
            <person name="Reddy Y.A.N."/>
            <person name="Phadnis S."/>
            <person name="Ravikumar R.L."/>
            <person name="Schlapbach R."/>
            <person name="Sreeman S.M."/>
            <person name="Shimizu K.K."/>
        </authorList>
    </citation>
    <scope>NUCLEOTIDE SEQUENCE</scope>
</reference>
<keyword evidence="5" id="KW-0418">Kinase</keyword>
<dbReference type="GO" id="GO:0005886">
    <property type="term" value="C:plasma membrane"/>
    <property type="evidence" value="ECO:0007669"/>
    <property type="project" value="TreeGrafter"/>
</dbReference>
<dbReference type="InterPro" id="IPR017441">
    <property type="entry name" value="Protein_kinase_ATP_BS"/>
</dbReference>
<evidence type="ECO:0000256" key="8">
    <source>
        <dbReference type="ARBA" id="ARBA00023180"/>
    </source>
</evidence>
<keyword evidence="8" id="KW-0325">Glycoprotein</keyword>
<accession>A0AAV5EMP7</accession>
<keyword evidence="2" id="KW-0808">Transferase</keyword>
<evidence type="ECO:0000256" key="10">
    <source>
        <dbReference type="SAM" id="SignalP"/>
    </source>
</evidence>
<evidence type="ECO:0000256" key="2">
    <source>
        <dbReference type="ARBA" id="ARBA00022679"/>
    </source>
</evidence>
<proteinExistence type="predicted"/>
<feature type="domain" description="Protein kinase" evidence="11">
    <location>
        <begin position="370"/>
        <end position="633"/>
    </location>
</feature>
<feature type="signal peptide" evidence="10">
    <location>
        <begin position="1"/>
        <end position="29"/>
    </location>
</feature>
<evidence type="ECO:0000313" key="12">
    <source>
        <dbReference type="EMBL" id="GJN24644.1"/>
    </source>
</evidence>
<dbReference type="SMART" id="SM00220">
    <property type="entry name" value="S_TKc"/>
    <property type="match status" value="1"/>
</dbReference>
<evidence type="ECO:0000256" key="7">
    <source>
        <dbReference type="ARBA" id="ARBA00023157"/>
    </source>
</evidence>
<dbReference type="Pfam" id="PF00069">
    <property type="entry name" value="Pkinase"/>
    <property type="match status" value="1"/>
</dbReference>
<evidence type="ECO:0000256" key="4">
    <source>
        <dbReference type="ARBA" id="ARBA00022741"/>
    </source>
</evidence>
<dbReference type="PANTHER" id="PTHR27005:SF145">
    <property type="entry name" value="OS10G0142600 PROTEIN"/>
    <property type="match status" value="1"/>
</dbReference>
<keyword evidence="3 10" id="KW-0732">Signal</keyword>
<sequence>MSPALLLLPSTLLLLFLLILLSAVAAAAAMDPDECPTKCGDVDIPYPFGVGAGCSRSKGFEITCVNNTASLLSPTHMTIPVTSLAVAPEPVAKVSLPVAYRCYNLKGDTVGEFDGHVDVNTRGAYRISDARNVFVVLGCNTGAFTMNSNASATRGGGGRYDYRFYMGCFAYCDGPPAGAAAADGRCASVGCCRVDIAPGLTDNVVQFEDWPHDHMEYSPCDIAFLVDRDGYEFRAADLLMDVRRRSMPVWLDWAIRDGNEPISCAAAMAAENRTGYACVSANSECVDAVNGPGYYCRCKQGFEGNPYLEKNGCTSIPLGFSLFAVALLVTLMVHHKRRSNELFKKNGGSVLQQLENLRIFTKEELRRITKNNSHVLGKGGSGHVYKGILEDGTMVAVKTAIEFDEARKEDFTNEVIIQSQMIHKNIIKLLGCCLEVDVPMLVYEFAPKGNLYDILHGNKANRHQQLHLPLDLRLDIAAASAEGLKYMHSSTNNTIRHGDVKSANILLDQNFMPKISDFGTSMLLSRGEDFTALVVGSMGYIDPVFSQTGLLTQKSDVYSFGVVLLELICRKPTIYNEHCSLVIEFRRAHERNGSGMAMIDEDIAVTEEDVFVMEEMGRLAIECLAKRRLKTGLK</sequence>
<dbReference type="Proteomes" id="UP001054889">
    <property type="component" value="Unassembled WGS sequence"/>
</dbReference>
<evidence type="ECO:0000259" key="11">
    <source>
        <dbReference type="PROSITE" id="PS50011"/>
    </source>
</evidence>
<feature type="chain" id="PRO_5043383169" description="Protein kinase domain-containing protein" evidence="10">
    <location>
        <begin position="30"/>
        <end position="634"/>
    </location>
</feature>
<dbReference type="InterPro" id="IPR011009">
    <property type="entry name" value="Kinase-like_dom_sf"/>
</dbReference>
<evidence type="ECO:0000256" key="9">
    <source>
        <dbReference type="PROSITE-ProRule" id="PRU10141"/>
    </source>
</evidence>
<evidence type="ECO:0000256" key="3">
    <source>
        <dbReference type="ARBA" id="ARBA00022729"/>
    </source>
</evidence>
<keyword evidence="7" id="KW-1015">Disulfide bond</keyword>
<dbReference type="FunFam" id="3.30.200.20:FF:000581">
    <property type="entry name" value="Wall-associated receptor kinase 3"/>
    <property type="match status" value="1"/>
</dbReference>
<dbReference type="PROSITE" id="PS50011">
    <property type="entry name" value="PROTEIN_KINASE_DOM"/>
    <property type="match status" value="1"/>
</dbReference>
<keyword evidence="4 9" id="KW-0547">Nucleotide-binding</keyword>
<dbReference type="EMBL" id="BQKI01000077">
    <property type="protein sequence ID" value="GJN24644.1"/>
    <property type="molecule type" value="Genomic_DNA"/>
</dbReference>
<dbReference type="GO" id="GO:0030247">
    <property type="term" value="F:polysaccharide binding"/>
    <property type="evidence" value="ECO:0007669"/>
    <property type="project" value="InterPro"/>
</dbReference>